<feature type="domain" description="Malectin-like" evidence="2">
    <location>
        <begin position="2"/>
        <end position="126"/>
    </location>
</feature>
<comment type="subcellular location">
    <subcellularLocation>
        <location evidence="1">Membrane</location>
        <topology evidence="1">Single-pass membrane protein</topology>
    </subcellularLocation>
</comment>
<dbReference type="OrthoDB" id="785492at2759"/>
<dbReference type="PANTHER" id="PTHR45631:SF44">
    <property type="entry name" value="CARBOHYDRATE-BINDING PROTEIN OF THE ER PROTEIN"/>
    <property type="match status" value="1"/>
</dbReference>
<dbReference type="EMBL" id="KZ451951">
    <property type="protein sequence ID" value="PKA58476.1"/>
    <property type="molecule type" value="Genomic_DNA"/>
</dbReference>
<dbReference type="Proteomes" id="UP000236161">
    <property type="component" value="Unassembled WGS sequence"/>
</dbReference>
<keyword evidence="4" id="KW-1185">Reference proteome</keyword>
<proteinExistence type="predicted"/>
<dbReference type="InterPro" id="IPR024788">
    <property type="entry name" value="Malectin-like_Carb-bd_dom"/>
</dbReference>
<sequence length="143" mass="16007">MRTLRVFSAGERNCYSVDVPGGGQILVRASFFYGNYDGRHSPPTFGLEFDGNRWAAVRTAEDEVVQHEAIYVARGGRTSVCVVRTKAGELPFVSAIEVRALGEKMYGRYDRNTSALVLAGRVAAGRYVVRLDRLQPKFVFFFF</sequence>
<name>A0A2I0ASM5_9ASPA</name>
<dbReference type="AlphaFoldDB" id="A0A2I0ASM5"/>
<evidence type="ECO:0000313" key="3">
    <source>
        <dbReference type="EMBL" id="PKA58476.1"/>
    </source>
</evidence>
<reference evidence="3 4" key="1">
    <citation type="journal article" date="2017" name="Nature">
        <title>The Apostasia genome and the evolution of orchids.</title>
        <authorList>
            <person name="Zhang G.Q."/>
            <person name="Liu K.W."/>
            <person name="Li Z."/>
            <person name="Lohaus R."/>
            <person name="Hsiao Y.Y."/>
            <person name="Niu S.C."/>
            <person name="Wang J.Y."/>
            <person name="Lin Y.C."/>
            <person name="Xu Q."/>
            <person name="Chen L.J."/>
            <person name="Yoshida K."/>
            <person name="Fujiwara S."/>
            <person name="Wang Z.W."/>
            <person name="Zhang Y.Q."/>
            <person name="Mitsuda N."/>
            <person name="Wang M."/>
            <person name="Liu G.H."/>
            <person name="Pecoraro L."/>
            <person name="Huang H.X."/>
            <person name="Xiao X.J."/>
            <person name="Lin M."/>
            <person name="Wu X.Y."/>
            <person name="Wu W.L."/>
            <person name="Chen Y.Y."/>
            <person name="Chang S.B."/>
            <person name="Sakamoto S."/>
            <person name="Ohme-Takagi M."/>
            <person name="Yagi M."/>
            <person name="Zeng S.J."/>
            <person name="Shen C.Y."/>
            <person name="Yeh C.M."/>
            <person name="Luo Y.B."/>
            <person name="Tsai W.C."/>
            <person name="Van de Peer Y."/>
            <person name="Liu Z.J."/>
        </authorList>
    </citation>
    <scope>NUCLEOTIDE SEQUENCE [LARGE SCALE GENOMIC DNA]</scope>
    <source>
        <strain evidence="4">cv. Shenzhen</strain>
        <tissue evidence="3">Stem</tissue>
    </source>
</reference>
<evidence type="ECO:0000259" key="2">
    <source>
        <dbReference type="Pfam" id="PF12819"/>
    </source>
</evidence>
<evidence type="ECO:0000256" key="1">
    <source>
        <dbReference type="ARBA" id="ARBA00004167"/>
    </source>
</evidence>
<protein>
    <recommendedName>
        <fullName evidence="2">Malectin-like domain-containing protein</fullName>
    </recommendedName>
</protein>
<dbReference type="STRING" id="1088818.A0A2I0ASM5"/>
<dbReference type="GO" id="GO:0016020">
    <property type="term" value="C:membrane"/>
    <property type="evidence" value="ECO:0007669"/>
    <property type="project" value="UniProtKB-SubCell"/>
</dbReference>
<gene>
    <name evidence="3" type="primary">RWK1</name>
    <name evidence="3" type="ORF">AXF42_Ash008763</name>
</gene>
<evidence type="ECO:0000313" key="4">
    <source>
        <dbReference type="Proteomes" id="UP000236161"/>
    </source>
</evidence>
<dbReference type="PANTHER" id="PTHR45631">
    <property type="entry name" value="OS07G0107800 PROTEIN-RELATED"/>
    <property type="match status" value="1"/>
</dbReference>
<accession>A0A2I0ASM5</accession>
<dbReference type="Pfam" id="PF12819">
    <property type="entry name" value="Malectin_like"/>
    <property type="match status" value="1"/>
</dbReference>
<organism evidence="3 4">
    <name type="scientific">Apostasia shenzhenica</name>
    <dbReference type="NCBI Taxonomy" id="1088818"/>
    <lineage>
        <taxon>Eukaryota</taxon>
        <taxon>Viridiplantae</taxon>
        <taxon>Streptophyta</taxon>
        <taxon>Embryophyta</taxon>
        <taxon>Tracheophyta</taxon>
        <taxon>Spermatophyta</taxon>
        <taxon>Magnoliopsida</taxon>
        <taxon>Liliopsida</taxon>
        <taxon>Asparagales</taxon>
        <taxon>Orchidaceae</taxon>
        <taxon>Apostasioideae</taxon>
        <taxon>Apostasia</taxon>
    </lineage>
</organism>